<dbReference type="Gene3D" id="2.80.10.50">
    <property type="match status" value="1"/>
</dbReference>
<keyword evidence="4" id="KW-1185">Reference proteome</keyword>
<dbReference type="Proteomes" id="UP000193411">
    <property type="component" value="Unassembled WGS sequence"/>
</dbReference>
<evidence type="ECO:0000313" key="3">
    <source>
        <dbReference type="EMBL" id="ORZ39770.1"/>
    </source>
</evidence>
<keyword evidence="1" id="KW-0732">Signal</keyword>
<reference evidence="3 4" key="1">
    <citation type="submission" date="2016-07" db="EMBL/GenBank/DDBJ databases">
        <title>Pervasive Adenine N6-methylation of Active Genes in Fungi.</title>
        <authorList>
            <consortium name="DOE Joint Genome Institute"/>
            <person name="Mondo S.J."/>
            <person name="Dannebaum R.O."/>
            <person name="Kuo R.C."/>
            <person name="Labutti K."/>
            <person name="Haridas S."/>
            <person name="Kuo A."/>
            <person name="Salamov A."/>
            <person name="Ahrendt S.R."/>
            <person name="Lipzen A."/>
            <person name="Sullivan W."/>
            <person name="Andreopoulos W.B."/>
            <person name="Clum A."/>
            <person name="Lindquist E."/>
            <person name="Daum C."/>
            <person name="Ramamoorthy G.K."/>
            <person name="Gryganskyi A."/>
            <person name="Culley D."/>
            <person name="Magnuson J.K."/>
            <person name="James T.Y."/>
            <person name="O'Malley M.A."/>
            <person name="Stajich J.E."/>
            <person name="Spatafora J.W."/>
            <person name="Visel A."/>
            <person name="Grigoriev I.V."/>
        </authorList>
    </citation>
    <scope>NUCLEOTIDE SEQUENCE [LARGE SCALE GENOMIC DNA]</scope>
    <source>
        <strain evidence="3 4">PL171</strain>
    </source>
</reference>
<feature type="signal peptide" evidence="1">
    <location>
        <begin position="1"/>
        <end position="20"/>
    </location>
</feature>
<dbReference type="AlphaFoldDB" id="A0A1Y2HYX2"/>
<evidence type="ECO:0000259" key="2">
    <source>
        <dbReference type="Pfam" id="PF00652"/>
    </source>
</evidence>
<evidence type="ECO:0000313" key="4">
    <source>
        <dbReference type="Proteomes" id="UP000193411"/>
    </source>
</evidence>
<dbReference type="InterPro" id="IPR035992">
    <property type="entry name" value="Ricin_B-like_lectins"/>
</dbReference>
<feature type="domain" description="Ricin B lectin" evidence="2">
    <location>
        <begin position="89"/>
        <end position="221"/>
    </location>
</feature>
<dbReference type="PROSITE" id="PS50231">
    <property type="entry name" value="RICIN_B_LECTIN"/>
    <property type="match status" value="1"/>
</dbReference>
<organism evidence="3 4">
    <name type="scientific">Catenaria anguillulae PL171</name>
    <dbReference type="NCBI Taxonomy" id="765915"/>
    <lineage>
        <taxon>Eukaryota</taxon>
        <taxon>Fungi</taxon>
        <taxon>Fungi incertae sedis</taxon>
        <taxon>Blastocladiomycota</taxon>
        <taxon>Blastocladiomycetes</taxon>
        <taxon>Blastocladiales</taxon>
        <taxon>Catenariaceae</taxon>
        <taxon>Catenaria</taxon>
    </lineage>
</organism>
<evidence type="ECO:0000256" key="1">
    <source>
        <dbReference type="SAM" id="SignalP"/>
    </source>
</evidence>
<accession>A0A1Y2HYX2</accession>
<proteinExistence type="predicted"/>
<name>A0A1Y2HYX2_9FUNG</name>
<dbReference type="EMBL" id="MCFL01000004">
    <property type="protein sequence ID" value="ORZ39770.1"/>
    <property type="molecule type" value="Genomic_DNA"/>
</dbReference>
<dbReference type="SUPFAM" id="SSF50370">
    <property type="entry name" value="Ricin B-like lectins"/>
    <property type="match status" value="1"/>
</dbReference>
<comment type="caution">
    <text evidence="3">The sequence shown here is derived from an EMBL/GenBank/DDBJ whole genome shotgun (WGS) entry which is preliminary data.</text>
</comment>
<dbReference type="Pfam" id="PF00652">
    <property type="entry name" value="Ricin_B_lectin"/>
    <property type="match status" value="1"/>
</dbReference>
<protein>
    <recommendedName>
        <fullName evidence="2">Ricin B lectin domain-containing protein</fullName>
    </recommendedName>
</protein>
<sequence>MYSALLTLKLALALVILAVAQQTSAIATPLNTTRTTTAPVSPSNSSVAAHTRIRSSSAGSAIPFNTTSPDARRRGGIRERRYGTMYGEGCIYNDETWRCLDVEQSRRNWQSADAQMWMCNQNKVAQFFEIWEDKFGAFTLMAPSDHRTPYCLDVAGGNPFEGQVVRWWKCNESRAQSWTFTINGEGIASQMAPNGHGDLCLDMVGGYDGNRNGQPMQLSRCLPGPYNVQVFKMAEWRSGACRV</sequence>
<dbReference type="InterPro" id="IPR000772">
    <property type="entry name" value="Ricin_B_lectin"/>
</dbReference>
<dbReference type="CDD" id="cd00161">
    <property type="entry name" value="beta-trefoil_Ricin-like"/>
    <property type="match status" value="1"/>
</dbReference>
<gene>
    <name evidence="3" type="ORF">BCR44DRAFT_1425607</name>
</gene>
<feature type="chain" id="PRO_5011965817" description="Ricin B lectin domain-containing protein" evidence="1">
    <location>
        <begin position="21"/>
        <end position="243"/>
    </location>
</feature>